<dbReference type="SUPFAM" id="SSF69593">
    <property type="entry name" value="Glycerol-3-phosphate (1)-acyltransferase"/>
    <property type="match status" value="1"/>
</dbReference>
<dbReference type="InterPro" id="IPR002123">
    <property type="entry name" value="Plipid/glycerol_acylTrfase"/>
</dbReference>
<organism evidence="6 7">
    <name type="scientific">Cocleimonas flava</name>
    <dbReference type="NCBI Taxonomy" id="634765"/>
    <lineage>
        <taxon>Bacteria</taxon>
        <taxon>Pseudomonadati</taxon>
        <taxon>Pseudomonadota</taxon>
        <taxon>Gammaproteobacteria</taxon>
        <taxon>Thiotrichales</taxon>
        <taxon>Thiotrichaceae</taxon>
        <taxon>Cocleimonas</taxon>
    </lineage>
</organism>
<feature type="transmembrane region" description="Helical" evidence="4">
    <location>
        <begin position="12"/>
        <end position="34"/>
    </location>
</feature>
<keyword evidence="3 6" id="KW-0012">Acyltransferase</keyword>
<name>A0A4R1FAJ6_9GAMM</name>
<comment type="caution">
    <text evidence="6">The sequence shown here is derived from an EMBL/GenBank/DDBJ whole genome shotgun (WGS) entry which is preliminary data.</text>
</comment>
<reference evidence="6 7" key="1">
    <citation type="submission" date="2019-03" db="EMBL/GenBank/DDBJ databases">
        <title>Genomic Encyclopedia of Type Strains, Phase IV (KMG-IV): sequencing the most valuable type-strain genomes for metagenomic binning, comparative biology and taxonomic classification.</title>
        <authorList>
            <person name="Goeker M."/>
        </authorList>
    </citation>
    <scope>NUCLEOTIDE SEQUENCE [LARGE SCALE GENOMIC DNA]</scope>
    <source>
        <strain evidence="6 7">DSM 24830</strain>
    </source>
</reference>
<evidence type="ECO:0000256" key="3">
    <source>
        <dbReference type="ARBA" id="ARBA00023315"/>
    </source>
</evidence>
<keyword evidence="4" id="KW-0812">Transmembrane</keyword>
<gene>
    <name evidence="6" type="ORF">EV695_0798</name>
</gene>
<dbReference type="EMBL" id="SMFQ01000002">
    <property type="protein sequence ID" value="TCJ88938.1"/>
    <property type="molecule type" value="Genomic_DNA"/>
</dbReference>
<keyword evidence="4" id="KW-1133">Transmembrane helix</keyword>
<evidence type="ECO:0000259" key="5">
    <source>
        <dbReference type="SMART" id="SM00563"/>
    </source>
</evidence>
<proteinExistence type="predicted"/>
<dbReference type="SMART" id="SM00563">
    <property type="entry name" value="PlsC"/>
    <property type="match status" value="1"/>
</dbReference>
<feature type="domain" description="Phospholipid/glycerol acyltransferase" evidence="5">
    <location>
        <begin position="76"/>
        <end position="190"/>
    </location>
</feature>
<dbReference type="PANTHER" id="PTHR10434:SF40">
    <property type="entry name" value="1-ACYL-SN-GLYCEROL-3-PHOSPHATE ACYLTRANSFERASE"/>
    <property type="match status" value="1"/>
</dbReference>
<evidence type="ECO:0000313" key="7">
    <source>
        <dbReference type="Proteomes" id="UP000294887"/>
    </source>
</evidence>
<dbReference type="PANTHER" id="PTHR10434">
    <property type="entry name" value="1-ACYL-SN-GLYCEROL-3-PHOSPHATE ACYLTRANSFERASE"/>
    <property type="match status" value="1"/>
</dbReference>
<evidence type="ECO:0000256" key="1">
    <source>
        <dbReference type="ARBA" id="ARBA00005189"/>
    </source>
</evidence>
<keyword evidence="7" id="KW-1185">Reference proteome</keyword>
<keyword evidence="4" id="KW-0472">Membrane</keyword>
<protein>
    <submittedName>
        <fullName evidence="6">1-acyl-sn-glycerol-3-phosphate acyltransferase</fullName>
    </submittedName>
</protein>
<evidence type="ECO:0000313" key="6">
    <source>
        <dbReference type="EMBL" id="TCJ88938.1"/>
    </source>
</evidence>
<dbReference type="RefSeq" id="WP_243651455.1">
    <property type="nucleotide sequence ID" value="NZ_BAAAFU010000008.1"/>
</dbReference>
<accession>A0A4R1FAJ6</accession>
<evidence type="ECO:0000256" key="4">
    <source>
        <dbReference type="SAM" id="Phobius"/>
    </source>
</evidence>
<evidence type="ECO:0000256" key="2">
    <source>
        <dbReference type="ARBA" id="ARBA00022679"/>
    </source>
</evidence>
<dbReference type="AlphaFoldDB" id="A0A4R1FAJ6"/>
<keyword evidence="2 6" id="KW-0808">Transferase</keyword>
<dbReference type="GO" id="GO:0003841">
    <property type="term" value="F:1-acylglycerol-3-phosphate O-acyltransferase activity"/>
    <property type="evidence" value="ECO:0007669"/>
    <property type="project" value="TreeGrafter"/>
</dbReference>
<comment type="pathway">
    <text evidence="1">Lipid metabolism.</text>
</comment>
<sequence>MNTPLLYIRATLYWIGLLTSTVFYGLFSPLLLMLGPKLSYRTVLPWTHFNIWWLKVTCGVNYNIIGKENIDLNNRGIILANHQSTWETMLIPTLLPTTSWVLKKELTWIPFFGWALITTKPIAIDRKSGASAVEQVKKRGKERLDEGNWICMFPEGTRVLPGQKKAYRMGAALLAEYSGYPVYPLAHNAGECWPRHSYIKLPGTITVSIGKPFSVEGLTAEQINDMVRNWIEAEIEKMPPAVKK</sequence>
<dbReference type="Proteomes" id="UP000294887">
    <property type="component" value="Unassembled WGS sequence"/>
</dbReference>
<dbReference type="CDD" id="cd07989">
    <property type="entry name" value="LPLAT_AGPAT-like"/>
    <property type="match status" value="1"/>
</dbReference>
<dbReference type="Pfam" id="PF01553">
    <property type="entry name" value="Acyltransferase"/>
    <property type="match status" value="1"/>
</dbReference>
<dbReference type="GO" id="GO:0006654">
    <property type="term" value="P:phosphatidic acid biosynthetic process"/>
    <property type="evidence" value="ECO:0007669"/>
    <property type="project" value="TreeGrafter"/>
</dbReference>